<dbReference type="InterPro" id="IPR014905">
    <property type="entry name" value="HIRAN"/>
</dbReference>
<evidence type="ECO:0000313" key="5">
    <source>
        <dbReference type="Proteomes" id="UP001305746"/>
    </source>
</evidence>
<reference evidence="4 5" key="1">
    <citation type="submission" date="2023-12" db="EMBL/GenBank/DDBJ databases">
        <title>Marinobacter qingdaonensis sp. nov., isolated from the intertidal sediment of Qingdao, PR China.</title>
        <authorList>
            <person name="Li Y."/>
        </authorList>
    </citation>
    <scope>NUCLEOTIDE SEQUENCE [LARGE SCALE GENOMIC DNA]</scope>
    <source>
        <strain evidence="4 5">ASW11-75</strain>
    </source>
</reference>
<evidence type="ECO:0000256" key="1">
    <source>
        <dbReference type="ARBA" id="ARBA00022723"/>
    </source>
</evidence>
<comment type="caution">
    <text evidence="4">The sequence shown here is derived from an EMBL/GenBank/DDBJ whole genome shotgun (WGS) entry which is preliminary data.</text>
</comment>
<evidence type="ECO:0000259" key="3">
    <source>
        <dbReference type="SMART" id="SM00910"/>
    </source>
</evidence>
<dbReference type="Gene3D" id="3.30.70.2330">
    <property type="match status" value="1"/>
</dbReference>
<dbReference type="Pfam" id="PF08797">
    <property type="entry name" value="HIRAN"/>
    <property type="match status" value="1"/>
</dbReference>
<keyword evidence="2" id="KW-0378">Hydrolase</keyword>
<proteinExistence type="predicted"/>
<protein>
    <submittedName>
        <fullName evidence="4">HIRAN domain-containing protein</fullName>
    </submittedName>
</protein>
<dbReference type="Proteomes" id="UP001305746">
    <property type="component" value="Unassembled WGS sequence"/>
</dbReference>
<dbReference type="SMART" id="SM00910">
    <property type="entry name" value="HIRAN"/>
    <property type="match status" value="1"/>
</dbReference>
<evidence type="ECO:0000256" key="2">
    <source>
        <dbReference type="ARBA" id="ARBA00022801"/>
    </source>
</evidence>
<name>A0ABU5P1Q8_9GAMM</name>
<accession>A0ABU5P1Q8</accession>
<sequence>MRYDAIVAGTGFEGRANKIRLCAKPGTEIVLSPEPNNPYDPNAIAVYLKVRGWYSLFMKVEVQIGYIKKRLAASLTKRLAEGGQILAAEVKSLYLPLDHPRVTIAIYTDW</sequence>
<organism evidence="4 5">
    <name type="scientific">Marinobacter qingdaonensis</name>
    <dbReference type="NCBI Taxonomy" id="3108486"/>
    <lineage>
        <taxon>Bacteria</taxon>
        <taxon>Pseudomonadati</taxon>
        <taxon>Pseudomonadota</taxon>
        <taxon>Gammaproteobacteria</taxon>
        <taxon>Pseudomonadales</taxon>
        <taxon>Marinobacteraceae</taxon>
        <taxon>Marinobacter</taxon>
    </lineage>
</organism>
<gene>
    <name evidence="4" type="ORF">U5822_14940</name>
</gene>
<dbReference type="EMBL" id="JAYDCJ010000003">
    <property type="protein sequence ID" value="MEA1081969.1"/>
    <property type="molecule type" value="Genomic_DNA"/>
</dbReference>
<evidence type="ECO:0000313" key="4">
    <source>
        <dbReference type="EMBL" id="MEA1081969.1"/>
    </source>
</evidence>
<keyword evidence="5" id="KW-1185">Reference proteome</keyword>
<dbReference type="RefSeq" id="WP_322856404.1">
    <property type="nucleotide sequence ID" value="NZ_JAYDCJ010000003.1"/>
</dbReference>
<keyword evidence="1" id="KW-0479">Metal-binding</keyword>
<feature type="domain" description="HIRAN" evidence="3">
    <location>
        <begin position="3"/>
        <end position="108"/>
    </location>
</feature>